<keyword evidence="3" id="KW-1185">Reference proteome</keyword>
<proteinExistence type="predicted"/>
<protein>
    <submittedName>
        <fullName evidence="2">Uncharacterized protein</fullName>
    </submittedName>
</protein>
<feature type="compositionally biased region" description="Polar residues" evidence="1">
    <location>
        <begin position="252"/>
        <end position="266"/>
    </location>
</feature>
<evidence type="ECO:0000313" key="2">
    <source>
        <dbReference type="EMBL" id="GIX61849.1"/>
    </source>
</evidence>
<dbReference type="AlphaFoldDB" id="A0AAV4LPW2"/>
<feature type="region of interest" description="Disordered" evidence="1">
    <location>
        <begin position="166"/>
        <end position="266"/>
    </location>
</feature>
<sequence length="311" mass="34608">MAYESSGENFGTMDWPQMHLRLDSTFTYPQDGPRHSCSDLMTSSYCPEDATHAPVRHCQSCCTFQEAASININKTPQNTFLSIYGGLNSIWSNNRGSWDDADNGNGSSTGRSNTFEVIFRRSFQDDYHSLYSNSPMANRYSGFSSLANQQNNTTLSERLIEDSLRSTLESQPTKPALSPDPAKPQDQTPTPSSTKSNSTRPQSQSQGKASKHKNSHRHESKNTGSTTHRENRRAERKHGGSWRSYKAVAEGTTKSEASDGSSEITESASINNILEASEMWLKQTASNDSCHKKSLLKKHYVNHDQFFLGVS</sequence>
<name>A0AAV4LPW2_BABCB</name>
<feature type="compositionally biased region" description="Low complexity" evidence="1">
    <location>
        <begin position="188"/>
        <end position="201"/>
    </location>
</feature>
<dbReference type="EMBL" id="BPLF01000001">
    <property type="protein sequence ID" value="GIX61849.1"/>
    <property type="molecule type" value="Genomic_DNA"/>
</dbReference>
<accession>A0AAV4LPW2</accession>
<feature type="compositionally biased region" description="Basic residues" evidence="1">
    <location>
        <begin position="209"/>
        <end position="219"/>
    </location>
</feature>
<evidence type="ECO:0000256" key="1">
    <source>
        <dbReference type="SAM" id="MobiDB-lite"/>
    </source>
</evidence>
<dbReference type="Proteomes" id="UP001497744">
    <property type="component" value="Unassembled WGS sequence"/>
</dbReference>
<organism evidence="2 3">
    <name type="scientific">Babesia caballi</name>
    <dbReference type="NCBI Taxonomy" id="5871"/>
    <lineage>
        <taxon>Eukaryota</taxon>
        <taxon>Sar</taxon>
        <taxon>Alveolata</taxon>
        <taxon>Apicomplexa</taxon>
        <taxon>Aconoidasida</taxon>
        <taxon>Piroplasmida</taxon>
        <taxon>Babesiidae</taxon>
        <taxon>Babesia</taxon>
    </lineage>
</organism>
<dbReference type="RefSeq" id="XP_067713920.1">
    <property type="nucleotide sequence ID" value="XM_067857819.1"/>
</dbReference>
<comment type="caution">
    <text evidence="2">The sequence shown here is derived from an EMBL/GenBank/DDBJ whole genome shotgun (WGS) entry which is preliminary data.</text>
</comment>
<dbReference type="GeneID" id="94193332"/>
<evidence type="ECO:0000313" key="3">
    <source>
        <dbReference type="Proteomes" id="UP001497744"/>
    </source>
</evidence>
<reference evidence="2 3" key="1">
    <citation type="submission" date="2021-06" db="EMBL/GenBank/DDBJ databases">
        <title>Genome sequence of Babesia caballi.</title>
        <authorList>
            <person name="Yamagishi J."/>
            <person name="Kidaka T."/>
            <person name="Ochi A."/>
        </authorList>
    </citation>
    <scope>NUCLEOTIDE SEQUENCE [LARGE SCALE GENOMIC DNA]</scope>
    <source>
        <strain evidence="2">USDA-D6B2</strain>
    </source>
</reference>
<gene>
    <name evidence="2" type="ORF">BcabD6B2_12840</name>
</gene>